<evidence type="ECO:0000313" key="4">
    <source>
        <dbReference type="EMBL" id="MQL99403.1"/>
    </source>
</evidence>
<dbReference type="PROSITE" id="PS00560">
    <property type="entry name" value="CARBOXYPEPT_SER_HIS"/>
    <property type="match status" value="1"/>
</dbReference>
<dbReference type="PRINTS" id="PR00724">
    <property type="entry name" value="CRBOXYPTASEC"/>
</dbReference>
<dbReference type="FunFam" id="3.40.50.1820:FF:000072">
    <property type="entry name" value="Serine carboxypeptidase-like 19"/>
    <property type="match status" value="1"/>
</dbReference>
<keyword evidence="3" id="KW-0732">Signal</keyword>
<dbReference type="OrthoDB" id="443318at2759"/>
<accession>A0A843W579</accession>
<dbReference type="AlphaFoldDB" id="A0A843W579"/>
<dbReference type="InterPro" id="IPR001563">
    <property type="entry name" value="Peptidase_S10"/>
</dbReference>
<proteinExistence type="inferred from homology"/>
<sequence>MSSPPPLRLPSPLLLCTLMLLPLLRFSGRTPPGLPLVVAARHNVVSHLPGFHGPLPFHLETGYVGQGDGDEVQLFYYFVPSERDPAEDPLLLWLTGGPGCSSLCALADEIGPVKFNKVRYDGTLPTLELNIYSWTKVANIIFLDSPVGAGFSFSRNPEAYNVGDLSASEQVHKFMRKWLDAHPQFISNPFYVGGDSYSGKVVPVVAHFISEGIRGGDKPLINLKGYLVGNPLTGERIDKFSRVPFLYYMGIISEEIYELTVKHCEGQDYDYPETTECAKNLRVVKKFLSEINAASTLENWCALTSPRPKSMKGDRRSLEDYSGRRHFLLPVPEVECREYNFYLIYQWANNATARKALHVQELDASYVSFISLIFQLIKDGLQGSVVGEWERCSNEVTSHYTQDVKSSVVYHLNLTSGGYRALVYSGDHDAIMPYIGTEAWIRTLNYSIVDRWRSWHVDGQVAGYTRSYANNLTFATVKGAGHTAPEFKPKECLAMFQRWISHNSLYVGVDEQEEVHLFYYFVQSERDPSGNPLLLWLNGGACSGLSGLAFEIGNMISSTSSVVVGKNPLYKPCKVTMVEEIVNCNHELQNDGQGTVGEWQRCNHDIHYIEEINSVVPYHFTLTSRGYRALVCR</sequence>
<dbReference type="PANTHER" id="PTHR11802:SF461">
    <property type="entry name" value="OS02G0687900 PROTEIN"/>
    <property type="match status" value="1"/>
</dbReference>
<dbReference type="GO" id="GO:0019748">
    <property type="term" value="P:secondary metabolic process"/>
    <property type="evidence" value="ECO:0007669"/>
    <property type="project" value="TreeGrafter"/>
</dbReference>
<dbReference type="GO" id="GO:0004185">
    <property type="term" value="F:serine-type carboxypeptidase activity"/>
    <property type="evidence" value="ECO:0007669"/>
    <property type="project" value="InterPro"/>
</dbReference>
<dbReference type="Gene3D" id="3.40.50.1820">
    <property type="entry name" value="alpha/beta hydrolase"/>
    <property type="match status" value="2"/>
</dbReference>
<dbReference type="SUPFAM" id="SSF53474">
    <property type="entry name" value="alpha/beta-Hydrolases"/>
    <property type="match status" value="2"/>
</dbReference>
<dbReference type="Proteomes" id="UP000652761">
    <property type="component" value="Unassembled WGS sequence"/>
</dbReference>
<dbReference type="GO" id="GO:0016747">
    <property type="term" value="F:acyltransferase activity, transferring groups other than amino-acyl groups"/>
    <property type="evidence" value="ECO:0007669"/>
    <property type="project" value="TreeGrafter"/>
</dbReference>
<feature type="chain" id="PRO_5032560354" evidence="3">
    <location>
        <begin position="29"/>
        <end position="633"/>
    </location>
</feature>
<evidence type="ECO:0000256" key="2">
    <source>
        <dbReference type="ARBA" id="ARBA00023180"/>
    </source>
</evidence>
<dbReference type="Gene3D" id="3.40.50.12670">
    <property type="match status" value="1"/>
</dbReference>
<protein>
    <submittedName>
        <fullName evidence="4">Uncharacterized protein</fullName>
    </submittedName>
</protein>
<dbReference type="GO" id="GO:0006508">
    <property type="term" value="P:proteolysis"/>
    <property type="evidence" value="ECO:0007669"/>
    <property type="project" value="InterPro"/>
</dbReference>
<gene>
    <name evidence="4" type="ORF">Taro_032128</name>
</gene>
<evidence type="ECO:0000256" key="1">
    <source>
        <dbReference type="ARBA" id="ARBA00009431"/>
    </source>
</evidence>
<dbReference type="InterPro" id="IPR029058">
    <property type="entry name" value="AB_hydrolase_fold"/>
</dbReference>
<organism evidence="4 5">
    <name type="scientific">Colocasia esculenta</name>
    <name type="common">Wild taro</name>
    <name type="synonym">Arum esculentum</name>
    <dbReference type="NCBI Taxonomy" id="4460"/>
    <lineage>
        <taxon>Eukaryota</taxon>
        <taxon>Viridiplantae</taxon>
        <taxon>Streptophyta</taxon>
        <taxon>Embryophyta</taxon>
        <taxon>Tracheophyta</taxon>
        <taxon>Spermatophyta</taxon>
        <taxon>Magnoliopsida</taxon>
        <taxon>Liliopsida</taxon>
        <taxon>Araceae</taxon>
        <taxon>Aroideae</taxon>
        <taxon>Colocasieae</taxon>
        <taxon>Colocasia</taxon>
    </lineage>
</organism>
<feature type="signal peptide" evidence="3">
    <location>
        <begin position="1"/>
        <end position="28"/>
    </location>
</feature>
<dbReference type="EMBL" id="NMUH01002345">
    <property type="protein sequence ID" value="MQL99403.1"/>
    <property type="molecule type" value="Genomic_DNA"/>
</dbReference>
<comment type="similarity">
    <text evidence="1">Belongs to the peptidase S10 family.</text>
</comment>
<dbReference type="InterPro" id="IPR033124">
    <property type="entry name" value="Ser_caboxypep_his_AS"/>
</dbReference>
<evidence type="ECO:0000313" key="5">
    <source>
        <dbReference type="Proteomes" id="UP000652761"/>
    </source>
</evidence>
<name>A0A843W579_COLES</name>
<comment type="caution">
    <text evidence="4">The sequence shown here is derived from an EMBL/GenBank/DDBJ whole genome shotgun (WGS) entry which is preliminary data.</text>
</comment>
<evidence type="ECO:0000256" key="3">
    <source>
        <dbReference type="SAM" id="SignalP"/>
    </source>
</evidence>
<keyword evidence="5" id="KW-1185">Reference proteome</keyword>
<dbReference type="Pfam" id="PF00450">
    <property type="entry name" value="Peptidase_S10"/>
    <property type="match status" value="2"/>
</dbReference>
<dbReference type="PANTHER" id="PTHR11802">
    <property type="entry name" value="SERINE PROTEASE FAMILY S10 SERINE CARBOXYPEPTIDASE"/>
    <property type="match status" value="1"/>
</dbReference>
<dbReference type="FunFam" id="3.40.50.12670:FF:000002">
    <property type="entry name" value="Carboxypeptidase"/>
    <property type="match status" value="1"/>
</dbReference>
<keyword evidence="2" id="KW-0325">Glycoprotein</keyword>
<reference evidence="4" key="1">
    <citation type="submission" date="2017-07" db="EMBL/GenBank/DDBJ databases">
        <title>Taro Niue Genome Assembly and Annotation.</title>
        <authorList>
            <person name="Atibalentja N."/>
            <person name="Keating K."/>
            <person name="Fields C.J."/>
        </authorList>
    </citation>
    <scope>NUCLEOTIDE SEQUENCE</scope>
    <source>
        <strain evidence="4">Niue_2</strain>
        <tissue evidence="4">Leaf</tissue>
    </source>
</reference>